<dbReference type="InterPro" id="IPR056740">
    <property type="entry name" value="ILV_EDD_C"/>
</dbReference>
<feature type="binding site" evidence="15">
    <location>
        <position position="443"/>
    </location>
    <ligand>
        <name>Mg(2+)</name>
        <dbReference type="ChEBI" id="CHEBI:18420"/>
    </ligand>
</feature>
<dbReference type="GO" id="GO:0051537">
    <property type="term" value="F:2 iron, 2 sulfur cluster binding"/>
    <property type="evidence" value="ECO:0007669"/>
    <property type="project" value="UniProtKB-UniRule"/>
</dbReference>
<feature type="domain" description="Dihydroxy-acid/6-phosphogluconate dehydratase C-terminal" evidence="17">
    <location>
        <begin position="359"/>
        <end position="550"/>
    </location>
</feature>
<keyword evidence="6 15" id="KW-0460">Magnesium</keyword>
<accession>A0A081BY21</accession>
<evidence type="ECO:0000256" key="11">
    <source>
        <dbReference type="ARBA" id="ARBA00029304"/>
    </source>
</evidence>
<keyword evidence="3 15" id="KW-0028">Amino-acid biosynthesis</keyword>
<evidence type="ECO:0000259" key="17">
    <source>
        <dbReference type="Pfam" id="PF24877"/>
    </source>
</evidence>
<sequence length="554" mass="58796">MRSDIMKKGIERAPHRSLFKASGFTDEELQRPIIGIACSTTDIVPGHVHLDRILEGVQAGIRMAGGTPMTFHTIAVDDGIAMGHAGMKYSLSSREVIADSVEIMATAHPFDGLVLVASCDKILPGMLMAAMRLNIPTIFVSGGPMLAGYYKGQSKDLISVFEGVGAVKSGKMSERELLEMENVACAGCGSCAGMFTANSMNCLSETLGMSLPGNGTIPAVMAARIRLAKHTGMQILELVEKQIKPRDIATKAAFRNAIAVDMAIGCSTNTVLHLPAIAHEAKVDVTLDDFDELSKKTPLLCKMSPGGKHHLEDLDQAGGMSALIKEVSKIEGLLDLTAITVTGKTLGENIQEAHTIRPDVIRSIDDPYDVSGGLTILKGSLAPDGGVVKRAAVEKEMLVHKGPARIFDSEEASIEAIYAGKIKPGDVVVIRYEGPKGGPGMREMLSPTSAIAGMGLSNSVALITDGRFSGGTRGPCIGHVSPEAAAGGPIGLLEEGDLIEINIPKGTLNVQLSEEELQKRRAAWKEPEPKIKEGYNYRYSRLVTSANTGAVLKY</sequence>
<dbReference type="InterPro" id="IPR042096">
    <property type="entry name" value="Dihydro-acid_dehy_C"/>
</dbReference>
<comment type="catalytic activity">
    <reaction evidence="11">
        <text>(2R)-2,3-dihydroxy-3-methylbutanoate = 3-methyl-2-oxobutanoate + H2O</text>
        <dbReference type="Rhea" id="RHEA:24809"/>
        <dbReference type="ChEBI" id="CHEBI:11851"/>
        <dbReference type="ChEBI" id="CHEBI:15377"/>
        <dbReference type="ChEBI" id="CHEBI:49072"/>
        <dbReference type="EC" id="4.2.1.9"/>
    </reaction>
    <physiologicalReaction direction="left-to-right" evidence="11">
        <dbReference type="Rhea" id="RHEA:24810"/>
    </physiologicalReaction>
</comment>
<dbReference type="STRING" id="1499967.U27_04191"/>
<dbReference type="GO" id="GO:0004160">
    <property type="term" value="F:dihydroxy-acid dehydratase activity"/>
    <property type="evidence" value="ECO:0007669"/>
    <property type="project" value="UniProtKB-UniRule"/>
</dbReference>
<evidence type="ECO:0000256" key="8">
    <source>
        <dbReference type="ARBA" id="ARBA00023014"/>
    </source>
</evidence>
<reference evidence="18" key="1">
    <citation type="journal article" date="2015" name="PeerJ">
        <title>First genomic representation of candidate bacterial phylum KSB3 points to enhanced environmental sensing as a trigger of wastewater bulking.</title>
        <authorList>
            <person name="Sekiguchi Y."/>
            <person name="Ohashi A."/>
            <person name="Parks D.H."/>
            <person name="Yamauchi T."/>
            <person name="Tyson G.W."/>
            <person name="Hugenholtz P."/>
        </authorList>
    </citation>
    <scope>NUCLEOTIDE SEQUENCE [LARGE SCALE GENOMIC DNA]</scope>
</reference>
<dbReference type="FunFam" id="3.50.30.80:FF:000001">
    <property type="entry name" value="Dihydroxy-acid dehydratase"/>
    <property type="match status" value="1"/>
</dbReference>
<comment type="caution">
    <text evidence="15">Lacks conserved residue(s) required for the propagation of feature annotation.</text>
</comment>
<dbReference type="AlphaFoldDB" id="A0A081BY21"/>
<evidence type="ECO:0000256" key="4">
    <source>
        <dbReference type="ARBA" id="ARBA00022714"/>
    </source>
</evidence>
<evidence type="ECO:0000259" key="16">
    <source>
        <dbReference type="Pfam" id="PF00920"/>
    </source>
</evidence>
<dbReference type="HOGENOM" id="CLU_014271_4_2_0"/>
<evidence type="ECO:0000256" key="6">
    <source>
        <dbReference type="ARBA" id="ARBA00022842"/>
    </source>
</evidence>
<dbReference type="EMBL" id="DF820465">
    <property type="protein sequence ID" value="GAK57226.1"/>
    <property type="molecule type" value="Genomic_DNA"/>
</dbReference>
<organism evidence="18">
    <name type="scientific">Vecturithrix granuli</name>
    <dbReference type="NCBI Taxonomy" id="1499967"/>
    <lineage>
        <taxon>Bacteria</taxon>
        <taxon>Candidatus Moduliflexota</taxon>
        <taxon>Candidatus Vecturitrichia</taxon>
        <taxon>Candidatus Vecturitrichales</taxon>
        <taxon>Candidatus Vecturitrichaceae</taxon>
        <taxon>Candidatus Vecturithrix</taxon>
    </lineage>
</organism>
<keyword evidence="19" id="KW-1185">Reference proteome</keyword>
<evidence type="ECO:0000256" key="1">
    <source>
        <dbReference type="ARBA" id="ARBA00001946"/>
    </source>
</evidence>
<protein>
    <recommendedName>
        <fullName evidence="14 15">Dihydroxy-acid dehydratase</fullName>
        <shortName evidence="15">DAD</shortName>
        <ecNumber evidence="14 15">4.2.1.9</ecNumber>
    </recommendedName>
</protein>
<comment type="cofactor">
    <cofactor evidence="15">
        <name>[2Fe-2S] cluster</name>
        <dbReference type="ChEBI" id="CHEBI:190135"/>
    </cofactor>
    <text evidence="15">Binds 1 [2Fe-2S] cluster per subunit. This cluster acts as a Lewis acid cofactor.</text>
</comment>
<evidence type="ECO:0000256" key="15">
    <source>
        <dbReference type="HAMAP-Rule" id="MF_00012"/>
    </source>
</evidence>
<keyword evidence="7 15" id="KW-0408">Iron</keyword>
<comment type="function">
    <text evidence="15">Functions in the biosynthesis of branched-chain amino acids. Catalyzes the dehydration of (2R,3R)-2,3-dihydroxy-3-methylpentanoate (2,3-dihydroxy-3-methylvalerate) into 2-oxo-3-methylpentanoate (2-oxo-3-methylvalerate) and of (2R)-2,3-dihydroxy-3-methylbutanoate (2,3-dihydroxyisovalerate) into 2-oxo-3-methylbutanoate (2-oxoisovalerate), the penultimate precursor to L-isoleucine and L-valine, respectively.</text>
</comment>
<dbReference type="PANTHER" id="PTHR43661:SF3">
    <property type="entry name" value="D-XYLONATE DEHYDRATASE YAGF-RELATED"/>
    <property type="match status" value="1"/>
</dbReference>
<proteinExistence type="inferred from homology"/>
<keyword evidence="4 15" id="KW-0001">2Fe-2S</keyword>
<evidence type="ECO:0000313" key="19">
    <source>
        <dbReference type="Proteomes" id="UP000030661"/>
    </source>
</evidence>
<evidence type="ECO:0000256" key="13">
    <source>
        <dbReference type="ARBA" id="ARBA00029437"/>
    </source>
</evidence>
<comment type="catalytic activity">
    <reaction evidence="15">
        <text>(2R,3R)-2,3-dihydroxy-3-methylpentanoate = (S)-3-methyl-2-oxopentanoate + H2O</text>
        <dbReference type="Rhea" id="RHEA:27694"/>
        <dbReference type="ChEBI" id="CHEBI:15377"/>
        <dbReference type="ChEBI" id="CHEBI:35146"/>
        <dbReference type="ChEBI" id="CHEBI:49258"/>
        <dbReference type="EC" id="4.2.1.9"/>
    </reaction>
</comment>
<dbReference type="Pfam" id="PF24877">
    <property type="entry name" value="ILV_EDD_C"/>
    <property type="match status" value="1"/>
</dbReference>
<dbReference type="Proteomes" id="UP000030661">
    <property type="component" value="Unassembled WGS sequence"/>
</dbReference>
<comment type="subunit">
    <text evidence="15">Homodimer.</text>
</comment>
<dbReference type="InterPro" id="IPR037237">
    <property type="entry name" value="IlvD/EDD_N"/>
</dbReference>
<feature type="binding site" evidence="15">
    <location>
        <position position="120"/>
    </location>
    <ligand>
        <name>Mg(2+)</name>
        <dbReference type="ChEBI" id="CHEBI:18420"/>
    </ligand>
</feature>
<feature type="domain" description="Dihydroxy-acid/6-phosphogluconate dehydratase N-terminal" evidence="16">
    <location>
        <begin position="31"/>
        <end position="349"/>
    </location>
</feature>
<dbReference type="InterPro" id="IPR020558">
    <property type="entry name" value="DiOHA_6PGluconate_deHydtase_CS"/>
</dbReference>
<dbReference type="InterPro" id="IPR004404">
    <property type="entry name" value="DihydroxyA_deHydtase"/>
</dbReference>
<gene>
    <name evidence="15" type="primary">ilvD</name>
    <name evidence="18" type="ORF">U27_04191</name>
</gene>
<dbReference type="SUPFAM" id="SSF143975">
    <property type="entry name" value="IlvD/EDD N-terminal domain-like"/>
    <property type="match status" value="1"/>
</dbReference>
<evidence type="ECO:0000313" key="18">
    <source>
        <dbReference type="EMBL" id="GAK57226.1"/>
    </source>
</evidence>
<evidence type="ECO:0000256" key="7">
    <source>
        <dbReference type="ARBA" id="ARBA00023004"/>
    </source>
</evidence>
<dbReference type="EC" id="4.2.1.9" evidence="14 15"/>
<dbReference type="NCBIfam" id="NF002068">
    <property type="entry name" value="PRK00911.1"/>
    <property type="match status" value="1"/>
</dbReference>
<dbReference type="Pfam" id="PF00920">
    <property type="entry name" value="ILVD_EDD_N"/>
    <property type="match status" value="1"/>
</dbReference>
<dbReference type="GO" id="GO:0009097">
    <property type="term" value="P:isoleucine biosynthetic process"/>
    <property type="evidence" value="ECO:0007669"/>
    <property type="project" value="UniProtKB-UniRule"/>
</dbReference>
<keyword evidence="8 15" id="KW-0411">Iron-sulfur</keyword>
<dbReference type="PROSITE" id="PS00886">
    <property type="entry name" value="ILVD_EDD_1"/>
    <property type="match status" value="1"/>
</dbReference>
<dbReference type="UniPathway" id="UPA00047">
    <property type="reaction ID" value="UER00057"/>
</dbReference>
<feature type="binding site" description="via carbamate group" evidence="15">
    <location>
        <position position="121"/>
    </location>
    <ligand>
        <name>Mg(2+)</name>
        <dbReference type="ChEBI" id="CHEBI:18420"/>
    </ligand>
</feature>
<dbReference type="PANTHER" id="PTHR43661">
    <property type="entry name" value="D-XYLONATE DEHYDRATASE"/>
    <property type="match status" value="1"/>
</dbReference>
<dbReference type="GO" id="GO:0000287">
    <property type="term" value="F:magnesium ion binding"/>
    <property type="evidence" value="ECO:0007669"/>
    <property type="project" value="UniProtKB-UniRule"/>
</dbReference>
<feature type="binding site" evidence="15">
    <location>
        <position position="78"/>
    </location>
    <ligand>
        <name>Mg(2+)</name>
        <dbReference type="ChEBI" id="CHEBI:18420"/>
    </ligand>
</feature>
<dbReference type="Gene3D" id="3.50.30.80">
    <property type="entry name" value="IlvD/EDD C-terminal domain-like"/>
    <property type="match status" value="1"/>
</dbReference>
<dbReference type="GO" id="GO:0009099">
    <property type="term" value="P:L-valine biosynthetic process"/>
    <property type="evidence" value="ECO:0007669"/>
    <property type="project" value="UniProtKB-UniRule"/>
</dbReference>
<dbReference type="GO" id="GO:0005829">
    <property type="term" value="C:cytosol"/>
    <property type="evidence" value="ECO:0007669"/>
    <property type="project" value="TreeGrafter"/>
</dbReference>
<keyword evidence="5 15" id="KW-0479">Metal-binding</keyword>
<keyword evidence="10 15" id="KW-0100">Branched-chain amino acid biosynthesis</keyword>
<evidence type="ECO:0000256" key="9">
    <source>
        <dbReference type="ARBA" id="ARBA00023239"/>
    </source>
</evidence>
<evidence type="ECO:0000256" key="12">
    <source>
        <dbReference type="ARBA" id="ARBA00029436"/>
    </source>
</evidence>
<name>A0A081BY21_VECG1</name>
<evidence type="ECO:0000256" key="10">
    <source>
        <dbReference type="ARBA" id="ARBA00023304"/>
    </source>
</evidence>
<evidence type="ECO:0000256" key="5">
    <source>
        <dbReference type="ARBA" id="ARBA00022723"/>
    </source>
</evidence>
<dbReference type="PROSITE" id="PS00887">
    <property type="entry name" value="ILVD_EDD_2"/>
    <property type="match status" value="1"/>
</dbReference>
<dbReference type="HAMAP" id="MF_00012">
    <property type="entry name" value="IlvD"/>
    <property type="match status" value="1"/>
</dbReference>
<dbReference type="InterPro" id="IPR000581">
    <property type="entry name" value="ILV_EDD_N"/>
</dbReference>
<comment type="pathway">
    <text evidence="12 15">Amino-acid biosynthesis; L-valine biosynthesis; L-valine from pyruvate: step 3/4.</text>
</comment>
<evidence type="ECO:0000256" key="3">
    <source>
        <dbReference type="ARBA" id="ARBA00022605"/>
    </source>
</evidence>
<evidence type="ECO:0000256" key="14">
    <source>
        <dbReference type="ARBA" id="ARBA00029490"/>
    </source>
</evidence>
<dbReference type="eggNOG" id="COG0129">
    <property type="taxonomic scope" value="Bacteria"/>
</dbReference>
<comment type="pathway">
    <text evidence="13 15">Amino-acid biosynthesis; L-isoleucine biosynthesis; L-isoleucine from 2-oxobutanoate: step 3/4.</text>
</comment>
<keyword evidence="9 15" id="KW-0456">Lyase</keyword>
<feature type="active site" description="Proton acceptor" evidence="15">
    <location>
        <position position="469"/>
    </location>
</feature>
<dbReference type="UniPathway" id="UPA00049">
    <property type="reaction ID" value="UER00061"/>
</dbReference>
<dbReference type="NCBIfam" id="TIGR00110">
    <property type="entry name" value="ilvD"/>
    <property type="match status" value="1"/>
</dbReference>
<feature type="modified residue" description="N6-carboxylysine" evidence="15">
    <location>
        <position position="121"/>
    </location>
</feature>
<comment type="similarity">
    <text evidence="2 15">Belongs to the IlvD/Edd family.</text>
</comment>
<comment type="cofactor">
    <cofactor evidence="1 15">
        <name>Mg(2+)</name>
        <dbReference type="ChEBI" id="CHEBI:18420"/>
    </cofactor>
</comment>
<dbReference type="SUPFAM" id="SSF52016">
    <property type="entry name" value="LeuD/IlvD-like"/>
    <property type="match status" value="1"/>
</dbReference>
<evidence type="ECO:0000256" key="2">
    <source>
        <dbReference type="ARBA" id="ARBA00006486"/>
    </source>
</evidence>